<proteinExistence type="predicted"/>
<evidence type="ECO:0000313" key="4">
    <source>
        <dbReference type="Proteomes" id="UP000799421"/>
    </source>
</evidence>
<keyword evidence="4" id="KW-1185">Reference proteome</keyword>
<evidence type="ECO:0000259" key="2">
    <source>
        <dbReference type="Pfam" id="PF09429"/>
    </source>
</evidence>
<sequence length="187" mass="21558">HPAAAQRKAEKRREIGKSKRQHQTQRDEKLARKNTDRLEQQVSKLQGLKERGDLRPVDRERLTRLEKELRAINRAKGDAEPQVKQNLGKRRRDEEDEDVLAIPMPRDTPPPFPDHALDEARTSHDLPPKPEGPVAKTVYSAAPQLRDLQREAVQFVPGVVARQRKRIKGEGRLLEPEELDELEQKGY</sequence>
<feature type="domain" description="Wbp11/ELF5/Saf1 N-terminal" evidence="2">
    <location>
        <begin position="1"/>
        <end position="74"/>
    </location>
</feature>
<feature type="compositionally biased region" description="Basic and acidic residues" evidence="1">
    <location>
        <begin position="72"/>
        <end position="81"/>
    </location>
</feature>
<feature type="compositionally biased region" description="Basic and acidic residues" evidence="1">
    <location>
        <begin position="115"/>
        <end position="128"/>
    </location>
</feature>
<dbReference type="EMBL" id="MU005997">
    <property type="protein sequence ID" value="KAF2859164.1"/>
    <property type="molecule type" value="Genomic_DNA"/>
</dbReference>
<name>A0A6A7BVD3_9PEZI</name>
<dbReference type="AlphaFoldDB" id="A0A6A7BVD3"/>
<dbReference type="Pfam" id="PF09429">
    <property type="entry name" value="Wbp11"/>
    <property type="match status" value="1"/>
</dbReference>
<feature type="region of interest" description="Disordered" evidence="1">
    <location>
        <begin position="72"/>
        <end position="135"/>
    </location>
</feature>
<feature type="compositionally biased region" description="Basic and acidic residues" evidence="1">
    <location>
        <begin position="24"/>
        <end position="39"/>
    </location>
</feature>
<dbReference type="Proteomes" id="UP000799421">
    <property type="component" value="Unassembled WGS sequence"/>
</dbReference>
<feature type="compositionally biased region" description="Basic and acidic residues" evidence="1">
    <location>
        <begin position="47"/>
        <end position="60"/>
    </location>
</feature>
<feature type="compositionally biased region" description="Basic and acidic residues" evidence="1">
    <location>
        <begin position="7"/>
        <end position="17"/>
    </location>
</feature>
<feature type="region of interest" description="Disordered" evidence="1">
    <location>
        <begin position="1"/>
        <end position="60"/>
    </location>
</feature>
<protein>
    <recommendedName>
        <fullName evidence="2">Wbp11/ELF5/Saf1 N-terminal domain-containing protein</fullName>
    </recommendedName>
</protein>
<dbReference type="OrthoDB" id="5597581at2759"/>
<accession>A0A6A7BVD3</accession>
<gene>
    <name evidence="3" type="ORF">K470DRAFT_193913</name>
</gene>
<dbReference type="GO" id="GO:0006396">
    <property type="term" value="P:RNA processing"/>
    <property type="evidence" value="ECO:0007669"/>
    <property type="project" value="InterPro"/>
</dbReference>
<organism evidence="3 4">
    <name type="scientific">Piedraia hortae CBS 480.64</name>
    <dbReference type="NCBI Taxonomy" id="1314780"/>
    <lineage>
        <taxon>Eukaryota</taxon>
        <taxon>Fungi</taxon>
        <taxon>Dikarya</taxon>
        <taxon>Ascomycota</taxon>
        <taxon>Pezizomycotina</taxon>
        <taxon>Dothideomycetes</taxon>
        <taxon>Dothideomycetidae</taxon>
        <taxon>Capnodiales</taxon>
        <taxon>Piedraiaceae</taxon>
        <taxon>Piedraia</taxon>
    </lineage>
</organism>
<reference evidence="3" key="1">
    <citation type="journal article" date="2020" name="Stud. Mycol.">
        <title>101 Dothideomycetes genomes: a test case for predicting lifestyles and emergence of pathogens.</title>
        <authorList>
            <person name="Haridas S."/>
            <person name="Albert R."/>
            <person name="Binder M."/>
            <person name="Bloem J."/>
            <person name="Labutti K."/>
            <person name="Salamov A."/>
            <person name="Andreopoulos B."/>
            <person name="Baker S."/>
            <person name="Barry K."/>
            <person name="Bills G."/>
            <person name="Bluhm B."/>
            <person name="Cannon C."/>
            <person name="Castanera R."/>
            <person name="Culley D."/>
            <person name="Daum C."/>
            <person name="Ezra D."/>
            <person name="Gonzalez J."/>
            <person name="Henrissat B."/>
            <person name="Kuo A."/>
            <person name="Liang C."/>
            <person name="Lipzen A."/>
            <person name="Lutzoni F."/>
            <person name="Magnuson J."/>
            <person name="Mondo S."/>
            <person name="Nolan M."/>
            <person name="Ohm R."/>
            <person name="Pangilinan J."/>
            <person name="Park H.-J."/>
            <person name="Ramirez L."/>
            <person name="Alfaro M."/>
            <person name="Sun H."/>
            <person name="Tritt A."/>
            <person name="Yoshinaga Y."/>
            <person name="Zwiers L.-H."/>
            <person name="Turgeon B."/>
            <person name="Goodwin S."/>
            <person name="Spatafora J."/>
            <person name="Crous P."/>
            <person name="Grigoriev I."/>
        </authorList>
    </citation>
    <scope>NUCLEOTIDE SEQUENCE</scope>
    <source>
        <strain evidence="3">CBS 480.64</strain>
    </source>
</reference>
<feature type="region of interest" description="Disordered" evidence="1">
    <location>
        <begin position="165"/>
        <end position="187"/>
    </location>
</feature>
<feature type="non-terminal residue" evidence="3">
    <location>
        <position position="1"/>
    </location>
</feature>
<evidence type="ECO:0000313" key="3">
    <source>
        <dbReference type="EMBL" id="KAF2859164.1"/>
    </source>
</evidence>
<dbReference type="InterPro" id="IPR019007">
    <property type="entry name" value="Wbp11/ELF5/Saf1_N"/>
</dbReference>
<feature type="non-terminal residue" evidence="3">
    <location>
        <position position="187"/>
    </location>
</feature>
<evidence type="ECO:0000256" key="1">
    <source>
        <dbReference type="SAM" id="MobiDB-lite"/>
    </source>
</evidence>